<dbReference type="GO" id="GO:0070628">
    <property type="term" value="F:proteasome binding"/>
    <property type="evidence" value="ECO:0007669"/>
    <property type="project" value="UniProtKB-UniRule"/>
</dbReference>
<dbReference type="UniPathway" id="UPA00997"/>
<dbReference type="GO" id="GO:0031386">
    <property type="term" value="F:protein tag activity"/>
    <property type="evidence" value="ECO:0007669"/>
    <property type="project" value="UniProtKB-UniRule"/>
</dbReference>
<dbReference type="NCBIfam" id="TIGR03687">
    <property type="entry name" value="pupylate_cterm"/>
    <property type="match status" value="1"/>
</dbReference>
<sequence>MTQKNTQIQPGGGRDDSEESGLDSAAGQVQVNTQGTDDLLDEIDGLLETNAEEFVNAYVQKGGQ</sequence>
<keyword evidence="10" id="KW-1185">Reference proteome</keyword>
<gene>
    <name evidence="7" type="primary">pup</name>
    <name evidence="9" type="ORF">CFRA_05850</name>
</gene>
<organism evidence="9 10">
    <name type="scientific">Corynebacterium frankenforstense DSM 45800</name>
    <dbReference type="NCBI Taxonomy" id="1437875"/>
    <lineage>
        <taxon>Bacteria</taxon>
        <taxon>Bacillati</taxon>
        <taxon>Actinomycetota</taxon>
        <taxon>Actinomycetes</taxon>
        <taxon>Mycobacteriales</taxon>
        <taxon>Corynebacteriaceae</taxon>
        <taxon>Corynebacterium</taxon>
    </lineage>
</organism>
<evidence type="ECO:0000256" key="5">
    <source>
        <dbReference type="ARBA" id="ARBA00022786"/>
    </source>
</evidence>
<dbReference type="KEGG" id="cfk:CFRA_05850"/>
<dbReference type="GO" id="GO:0019941">
    <property type="term" value="P:modification-dependent protein catabolic process"/>
    <property type="evidence" value="ECO:0007669"/>
    <property type="project" value="UniProtKB-UniRule"/>
</dbReference>
<accession>A0A1L7CSM0</accession>
<comment type="PTM">
    <text evidence="7">Is modified by deamidation of its C-terminal glutamine to glutamate by the deamidase Dop, a prerequisite to the subsequent pupylation process.</text>
</comment>
<keyword evidence="5 7" id="KW-0833">Ubl conjugation pathway</keyword>
<reference evidence="9 10" key="1">
    <citation type="submission" date="2014-08" db="EMBL/GenBank/DDBJ databases">
        <title>Complete genome sequence of Corynebacterium frankenforstense ST18(T) (=DSM 45800(T)), isolated from raw cow milk.</title>
        <authorList>
            <person name="Ruckert C."/>
            <person name="Albersmeier A."/>
            <person name="Winkler A."/>
            <person name="Lipski A."/>
            <person name="Kalinowski J."/>
        </authorList>
    </citation>
    <scope>NUCLEOTIDE SEQUENCE [LARGE SCALE GENOMIC DNA]</scope>
    <source>
        <strain evidence="9 10">ST18</strain>
    </source>
</reference>
<comment type="caution">
    <text evidence="7">Lacks conserved residue(s) required for the propagation of feature annotation.</text>
</comment>
<evidence type="ECO:0000313" key="9">
    <source>
        <dbReference type="EMBL" id="APT88846.1"/>
    </source>
</evidence>
<dbReference type="EMBL" id="CP009247">
    <property type="protein sequence ID" value="APT88846.1"/>
    <property type="molecule type" value="Genomic_DNA"/>
</dbReference>
<comment type="pathway">
    <text evidence="1 7">Protein degradation; proteasomal Pup-dependent pathway.</text>
</comment>
<dbReference type="Pfam" id="PF05639">
    <property type="entry name" value="Pup"/>
    <property type="match status" value="1"/>
</dbReference>
<dbReference type="Proteomes" id="UP000185434">
    <property type="component" value="Chromosome"/>
</dbReference>
<dbReference type="HAMAP" id="MF_02106">
    <property type="entry name" value="Pup"/>
    <property type="match status" value="1"/>
</dbReference>
<evidence type="ECO:0000256" key="8">
    <source>
        <dbReference type="SAM" id="MobiDB-lite"/>
    </source>
</evidence>
<comment type="domain">
    <text evidence="7">The N-terminal unstructured half of Pup provides a signal required to initiate unfolding and degradation by the proteasome but is not needed for pupylation, while the C-terminal helical half of Pup interacts with ARC to target proteins to the proteasome.</text>
</comment>
<evidence type="ECO:0000256" key="1">
    <source>
        <dbReference type="ARBA" id="ARBA00004707"/>
    </source>
</evidence>
<dbReference type="GO" id="GO:0070490">
    <property type="term" value="P:protein pupylation"/>
    <property type="evidence" value="ECO:0007669"/>
    <property type="project" value="UniProtKB-UniRule"/>
</dbReference>
<name>A0A1L7CSM0_9CORY</name>
<feature type="modified residue" description="Deamidated glutamine" evidence="7">
    <location>
        <position position="64"/>
    </location>
</feature>
<dbReference type="STRING" id="1437875.CFRA_05850"/>
<comment type="function">
    <text evidence="7">Protein modifier that is covalently attached to lysine residues of substrate proteins, thereby targeting them for proteasomal degradation. The tagging system is termed pupylation.</text>
</comment>
<evidence type="ECO:0000256" key="4">
    <source>
        <dbReference type="ARBA" id="ARBA00022499"/>
    </source>
</evidence>
<feature type="cross-link" description="Isoglutamyl lysine isopeptide (Gln-Lys) (interchain with K-? in acceptor proteins)" evidence="7">
    <location>
        <position position="64"/>
    </location>
</feature>
<proteinExistence type="inferred from homology"/>
<evidence type="ECO:0000256" key="3">
    <source>
        <dbReference type="ARBA" id="ARBA00016748"/>
    </source>
</evidence>
<evidence type="ECO:0000256" key="6">
    <source>
        <dbReference type="ARBA" id="ARBA00032321"/>
    </source>
</evidence>
<protein>
    <recommendedName>
        <fullName evidence="3 7">Prokaryotic ubiquitin-like protein Pup</fullName>
    </recommendedName>
    <alternativeName>
        <fullName evidence="6 7">Bacterial ubiquitin-like modifier</fullName>
    </alternativeName>
</protein>
<evidence type="ECO:0000313" key="10">
    <source>
        <dbReference type="Proteomes" id="UP000185434"/>
    </source>
</evidence>
<comment type="subunit">
    <text evidence="7">Strongly interacts with the proteasome-associated ATPase ARC through a hydrophobic interface; the interacting region of Pup lies in its C-terminal half. There is one Pup binding site per ARC hexamer ring.</text>
</comment>
<dbReference type="RefSeq" id="WP_075663831.1">
    <property type="nucleotide sequence ID" value="NZ_CP009247.1"/>
</dbReference>
<comment type="similarity">
    <text evidence="2 7">Belongs to the prokaryotic ubiquitin-like protein family.</text>
</comment>
<evidence type="ECO:0000256" key="2">
    <source>
        <dbReference type="ARBA" id="ARBA00010616"/>
    </source>
</evidence>
<dbReference type="AlphaFoldDB" id="A0A1L7CSM0"/>
<evidence type="ECO:0000256" key="7">
    <source>
        <dbReference type="HAMAP-Rule" id="MF_02106"/>
    </source>
</evidence>
<feature type="region of interest" description="Disordered" evidence="8">
    <location>
        <begin position="1"/>
        <end position="35"/>
    </location>
</feature>
<keyword evidence="4 7" id="KW-1017">Isopeptide bond</keyword>
<dbReference type="GO" id="GO:0010498">
    <property type="term" value="P:proteasomal protein catabolic process"/>
    <property type="evidence" value="ECO:0007669"/>
    <property type="project" value="UniProtKB-UniRule"/>
</dbReference>
<dbReference type="InterPro" id="IPR008515">
    <property type="entry name" value="Ubiquitin-like_Pup"/>
</dbReference>